<feature type="region of interest" description="Disordered" evidence="21">
    <location>
        <begin position="340"/>
        <end position="428"/>
    </location>
</feature>
<evidence type="ECO:0000256" key="21">
    <source>
        <dbReference type="SAM" id="MobiDB-lite"/>
    </source>
</evidence>
<dbReference type="SUPFAM" id="SSF51445">
    <property type="entry name" value="(Trans)glycosidases"/>
    <property type="match status" value="1"/>
</dbReference>
<keyword evidence="8" id="KW-0964">Secreted</keyword>
<dbReference type="FunFam" id="3.20.20.80:FF:000233">
    <property type="entry name" value="Probable glucan endo-1,3-beta-glucosidase eglC"/>
    <property type="match status" value="1"/>
</dbReference>
<feature type="signal peptide" evidence="22">
    <location>
        <begin position="1"/>
        <end position="18"/>
    </location>
</feature>
<feature type="chain" id="PRO_5020526503" description="Probable glucan endo-1,3-beta-glucosidase eglC" evidence="22">
    <location>
        <begin position="19"/>
        <end position="587"/>
    </location>
</feature>
<comment type="caution">
    <text evidence="24">The sequence shown here is derived from an EMBL/GenBank/DDBJ whole genome shotgun (WGS) entry which is preliminary data.</text>
</comment>
<keyword evidence="16" id="KW-0961">Cell wall biogenesis/degradation</keyword>
<sequence>MRLPTLFATSAVVVAASAQYIGFNSGSTFTDGSAKQQSDFEAEFNRAKSLPGTNGEFTSARLYTMIQGGTTDTPISAIPAAIDTQTTLLLGLWASSGQADFTNELTALTSAISQYGTSFTSLIAAISVGSEDLYRNSPTGILANGYNGGAQPADIVNFIGQIRSAIAQTSASGLPIGHVDTWTAWFQVNGSNDAVITACDWLGMDAYPYFQNTIANSIDVANSTFFDAYDATVGVAQGKHVWVTETGWPVSGPQENQAVASTANAEVYWQDVACSLLGKINTWWYTLQDAAPTTPNPSFGIVGADLSSAPLYNLTCSNGNSPSSSAAASPSSSAASTVSSATAPASSAGPNTESVTLATPRPETSPASVSLSQTSGSAPQSSSAATTAATTASPVLSSSQTTLATVSSPSAGGSSPSPSASNGSCATSLSGEHQYPHLIIPVNSETPNTAYGTQYNGVINPTVSSIFNFDVPADYSGKTCSLVFLFPEQAALKTSAYTFNAQGGMSVNELSSPATQQTTYATVPAVVNATVGTIGSLKAGGSYVVASQECAAGQTVSYEFESTGGLDIKYFQNADPSAPIGVYITAC</sequence>
<evidence type="ECO:0000313" key="24">
    <source>
        <dbReference type="EMBL" id="TKA75187.1"/>
    </source>
</evidence>
<keyword evidence="11" id="KW-0378">Hydrolase</keyword>
<evidence type="ECO:0000256" key="15">
    <source>
        <dbReference type="ARBA" id="ARBA00023288"/>
    </source>
</evidence>
<keyword evidence="12" id="KW-0472">Membrane</keyword>
<dbReference type="GO" id="GO:0071555">
    <property type="term" value="P:cell wall organization"/>
    <property type="evidence" value="ECO:0007669"/>
    <property type="project" value="UniProtKB-KW"/>
</dbReference>
<evidence type="ECO:0000313" key="25">
    <source>
        <dbReference type="Proteomes" id="UP000309340"/>
    </source>
</evidence>
<evidence type="ECO:0000256" key="7">
    <source>
        <dbReference type="ARBA" id="ARBA00022512"/>
    </source>
</evidence>
<evidence type="ECO:0000256" key="4">
    <source>
        <dbReference type="ARBA" id="ARBA00008773"/>
    </source>
</evidence>
<evidence type="ECO:0000256" key="22">
    <source>
        <dbReference type="SAM" id="SignalP"/>
    </source>
</evidence>
<dbReference type="InterPro" id="IPR018620">
    <property type="entry name" value="Ubiquitin3-bd_protein_But2_C"/>
</dbReference>
<evidence type="ECO:0000256" key="19">
    <source>
        <dbReference type="ARBA" id="ARBA00032134"/>
    </source>
</evidence>
<keyword evidence="13" id="KW-0325">Glycoprotein</keyword>
<feature type="domain" description="Ubiquitin 3 binding protein But2 C-terminal" evidence="23">
    <location>
        <begin position="434"/>
        <end position="576"/>
    </location>
</feature>
<evidence type="ECO:0000256" key="12">
    <source>
        <dbReference type="ARBA" id="ARBA00023136"/>
    </source>
</evidence>
<evidence type="ECO:0000256" key="11">
    <source>
        <dbReference type="ARBA" id="ARBA00022801"/>
    </source>
</evidence>
<evidence type="ECO:0000256" key="6">
    <source>
        <dbReference type="ARBA" id="ARBA00019762"/>
    </source>
</evidence>
<feature type="compositionally biased region" description="Low complexity" evidence="21">
    <location>
        <begin position="370"/>
        <end position="399"/>
    </location>
</feature>
<keyword evidence="7" id="KW-0134">Cell wall</keyword>
<dbReference type="AlphaFoldDB" id="A0A4U0XGG1"/>
<dbReference type="InterPro" id="IPR017853">
    <property type="entry name" value="GH"/>
</dbReference>
<gene>
    <name evidence="24" type="ORF">B0A55_05174</name>
</gene>
<evidence type="ECO:0000256" key="3">
    <source>
        <dbReference type="ARBA" id="ARBA00004609"/>
    </source>
</evidence>
<keyword evidence="15" id="KW-0449">Lipoprotein</keyword>
<keyword evidence="17" id="KW-0624">Polysaccharide degradation</keyword>
<evidence type="ECO:0000256" key="1">
    <source>
        <dbReference type="ARBA" id="ARBA00000382"/>
    </source>
</evidence>
<keyword evidence="14" id="KW-0119">Carbohydrate metabolism</keyword>
<dbReference type="PANTHER" id="PTHR39613:SF1">
    <property type="entry name" value="ANCHORED CELL WALL PROTEIN, PUTATIVE (AFU_ORTHOLOGUE AFUA_4G08960)-RELATED"/>
    <property type="match status" value="1"/>
</dbReference>
<keyword evidence="9" id="KW-0336">GPI-anchor</keyword>
<keyword evidence="10 22" id="KW-0732">Signal</keyword>
<evidence type="ECO:0000256" key="8">
    <source>
        <dbReference type="ARBA" id="ARBA00022525"/>
    </source>
</evidence>
<evidence type="ECO:0000256" key="10">
    <source>
        <dbReference type="ARBA" id="ARBA00022729"/>
    </source>
</evidence>
<dbReference type="Proteomes" id="UP000309340">
    <property type="component" value="Unassembled WGS sequence"/>
</dbReference>
<dbReference type="Gene3D" id="3.20.20.80">
    <property type="entry name" value="Glycosidases"/>
    <property type="match status" value="1"/>
</dbReference>
<dbReference type="GO" id="GO:0005886">
    <property type="term" value="C:plasma membrane"/>
    <property type="evidence" value="ECO:0007669"/>
    <property type="project" value="UniProtKB-SubCell"/>
</dbReference>
<dbReference type="GO" id="GO:0000272">
    <property type="term" value="P:polysaccharide catabolic process"/>
    <property type="evidence" value="ECO:0007669"/>
    <property type="project" value="UniProtKB-KW"/>
</dbReference>
<keyword evidence="25" id="KW-1185">Reference proteome</keyword>
<proteinExistence type="inferred from homology"/>
<evidence type="ECO:0000256" key="13">
    <source>
        <dbReference type="ARBA" id="ARBA00023180"/>
    </source>
</evidence>
<dbReference type="Pfam" id="PF09792">
    <property type="entry name" value="But2"/>
    <property type="match status" value="1"/>
</dbReference>
<dbReference type="EC" id="3.2.1.39" evidence="5"/>
<feature type="compositionally biased region" description="Low complexity" evidence="21">
    <location>
        <begin position="407"/>
        <end position="426"/>
    </location>
</feature>
<comment type="catalytic activity">
    <reaction evidence="1">
        <text>Hydrolysis of (1-&gt;3)-beta-D-glucosidic linkages in (1-&gt;3)-beta-D-glucans.</text>
        <dbReference type="EC" id="3.2.1.39"/>
    </reaction>
</comment>
<evidence type="ECO:0000259" key="23">
    <source>
        <dbReference type="Pfam" id="PF09792"/>
    </source>
</evidence>
<comment type="subcellular location">
    <subcellularLocation>
        <location evidence="3">Cell membrane</location>
        <topology evidence="3">Lipid-anchor</topology>
        <topology evidence="3">GPI-anchor</topology>
    </subcellularLocation>
    <subcellularLocation>
        <location evidence="2">Secreted</location>
        <location evidence="2">Cell wall</location>
    </subcellularLocation>
</comment>
<dbReference type="GO" id="GO:0098552">
    <property type="term" value="C:side of membrane"/>
    <property type="evidence" value="ECO:0007669"/>
    <property type="project" value="UniProtKB-KW"/>
</dbReference>
<accession>A0A4U0XGG1</accession>
<evidence type="ECO:0000256" key="17">
    <source>
        <dbReference type="ARBA" id="ARBA00023326"/>
    </source>
</evidence>
<organism evidence="24 25">
    <name type="scientific">Friedmanniomyces simplex</name>
    <dbReference type="NCBI Taxonomy" id="329884"/>
    <lineage>
        <taxon>Eukaryota</taxon>
        <taxon>Fungi</taxon>
        <taxon>Dikarya</taxon>
        <taxon>Ascomycota</taxon>
        <taxon>Pezizomycotina</taxon>
        <taxon>Dothideomycetes</taxon>
        <taxon>Dothideomycetidae</taxon>
        <taxon>Mycosphaerellales</taxon>
        <taxon>Teratosphaeriaceae</taxon>
        <taxon>Friedmanniomyces</taxon>
    </lineage>
</organism>
<dbReference type="EMBL" id="NAJQ01000201">
    <property type="protein sequence ID" value="TKA75187.1"/>
    <property type="molecule type" value="Genomic_DNA"/>
</dbReference>
<evidence type="ECO:0000256" key="5">
    <source>
        <dbReference type="ARBA" id="ARBA00012780"/>
    </source>
</evidence>
<dbReference type="PANTHER" id="PTHR39613">
    <property type="entry name" value="ANCHORED CELL WALL PROTEIN, PUTATIVE (AFU_ORTHOLOGUE AFUA_4G08960)-RELATED"/>
    <property type="match status" value="1"/>
</dbReference>
<reference evidence="24 25" key="1">
    <citation type="submission" date="2017-03" db="EMBL/GenBank/DDBJ databases">
        <title>Genomes of endolithic fungi from Antarctica.</title>
        <authorList>
            <person name="Coleine C."/>
            <person name="Masonjones S."/>
            <person name="Stajich J.E."/>
        </authorList>
    </citation>
    <scope>NUCLEOTIDE SEQUENCE [LARGE SCALE GENOMIC DNA]</scope>
    <source>
        <strain evidence="24 25">CCFEE 5184</strain>
    </source>
</reference>
<comment type="function">
    <text evidence="18">Glucanases play a role in cell expansion during growth, in cell-cell fusion during mating, and in spore release during sporulation. This enzyme may be involved in beta-glucan degradation and also function biosynthetically as a transglycosylase.</text>
</comment>
<comment type="similarity">
    <text evidence="4">Belongs to the glycosyl hydrolase 17 family.</text>
</comment>
<evidence type="ECO:0000256" key="14">
    <source>
        <dbReference type="ARBA" id="ARBA00023277"/>
    </source>
</evidence>
<evidence type="ECO:0000256" key="18">
    <source>
        <dbReference type="ARBA" id="ARBA00025152"/>
    </source>
</evidence>
<evidence type="ECO:0000256" key="2">
    <source>
        <dbReference type="ARBA" id="ARBA00004191"/>
    </source>
</evidence>
<dbReference type="STRING" id="329884.A0A4U0XGG1"/>
<evidence type="ECO:0000256" key="16">
    <source>
        <dbReference type="ARBA" id="ARBA00023316"/>
    </source>
</evidence>
<evidence type="ECO:0000256" key="9">
    <source>
        <dbReference type="ARBA" id="ARBA00022622"/>
    </source>
</evidence>
<dbReference type="OrthoDB" id="77201at2759"/>
<dbReference type="GO" id="GO:0042973">
    <property type="term" value="F:glucan endo-1,3-beta-D-glucosidase activity"/>
    <property type="evidence" value="ECO:0007669"/>
    <property type="project" value="UniProtKB-EC"/>
</dbReference>
<name>A0A4U0XGG1_9PEZI</name>
<protein>
    <recommendedName>
        <fullName evidence="6">Probable glucan endo-1,3-beta-glucosidase eglC</fullName>
        <ecNumber evidence="5">3.2.1.39</ecNumber>
    </recommendedName>
    <alternativeName>
        <fullName evidence="19">Endo-1,3-beta-glucanase eglC</fullName>
    </alternativeName>
    <alternativeName>
        <fullName evidence="20">Laminarinase eglC</fullName>
    </alternativeName>
</protein>
<evidence type="ECO:0000256" key="20">
    <source>
        <dbReference type="ARBA" id="ARBA00032906"/>
    </source>
</evidence>